<feature type="region of interest" description="Disordered" evidence="1">
    <location>
        <begin position="118"/>
        <end position="182"/>
    </location>
</feature>
<dbReference type="SMART" id="SM00165">
    <property type="entry name" value="UBA"/>
    <property type="match status" value="1"/>
</dbReference>
<reference evidence="4" key="1">
    <citation type="submission" date="2022-11" db="UniProtKB">
        <authorList>
            <consortium name="WormBaseParasite"/>
        </authorList>
    </citation>
    <scope>IDENTIFICATION</scope>
</reference>
<dbReference type="InterPro" id="IPR009060">
    <property type="entry name" value="UBA-like_sf"/>
</dbReference>
<keyword evidence="3" id="KW-1185">Reference proteome</keyword>
<dbReference type="WBParaSite" id="jg17073">
    <property type="protein sequence ID" value="jg17073"/>
    <property type="gene ID" value="jg17073"/>
</dbReference>
<dbReference type="Proteomes" id="UP000887574">
    <property type="component" value="Unplaced"/>
</dbReference>
<organism evidence="3 4">
    <name type="scientific">Ditylenchus dipsaci</name>
    <dbReference type="NCBI Taxonomy" id="166011"/>
    <lineage>
        <taxon>Eukaryota</taxon>
        <taxon>Metazoa</taxon>
        <taxon>Ecdysozoa</taxon>
        <taxon>Nematoda</taxon>
        <taxon>Chromadorea</taxon>
        <taxon>Rhabditida</taxon>
        <taxon>Tylenchina</taxon>
        <taxon>Tylenchomorpha</taxon>
        <taxon>Sphaerularioidea</taxon>
        <taxon>Anguinidae</taxon>
        <taxon>Anguininae</taxon>
        <taxon>Ditylenchus</taxon>
    </lineage>
</organism>
<dbReference type="SUPFAM" id="SSF46934">
    <property type="entry name" value="UBA-like"/>
    <property type="match status" value="1"/>
</dbReference>
<dbReference type="AlphaFoldDB" id="A0A915DAC2"/>
<feature type="domain" description="UBA" evidence="2">
    <location>
        <begin position="181"/>
        <end position="225"/>
    </location>
</feature>
<protein>
    <submittedName>
        <fullName evidence="4">UBA domain-containing protein</fullName>
    </submittedName>
</protein>
<evidence type="ECO:0000313" key="3">
    <source>
        <dbReference type="Proteomes" id="UP000887574"/>
    </source>
</evidence>
<accession>A0A915DAC2</accession>
<dbReference type="PROSITE" id="PS50030">
    <property type="entry name" value="UBA"/>
    <property type="match status" value="1"/>
</dbReference>
<dbReference type="InterPro" id="IPR015940">
    <property type="entry name" value="UBA"/>
</dbReference>
<dbReference type="CDD" id="cd14291">
    <property type="entry name" value="UBA1_NUB1_like"/>
    <property type="match status" value="1"/>
</dbReference>
<proteinExistence type="predicted"/>
<evidence type="ECO:0000259" key="2">
    <source>
        <dbReference type="PROSITE" id="PS50030"/>
    </source>
</evidence>
<dbReference type="Pfam" id="PF00627">
    <property type="entry name" value="UBA"/>
    <property type="match status" value="1"/>
</dbReference>
<feature type="compositionally biased region" description="Basic and acidic residues" evidence="1">
    <location>
        <begin position="149"/>
        <end position="182"/>
    </location>
</feature>
<evidence type="ECO:0000256" key="1">
    <source>
        <dbReference type="SAM" id="MobiDB-lite"/>
    </source>
</evidence>
<dbReference type="Gene3D" id="1.10.8.10">
    <property type="entry name" value="DNA helicase RuvA subunit, C-terminal domain"/>
    <property type="match status" value="1"/>
</dbReference>
<evidence type="ECO:0000313" key="4">
    <source>
        <dbReference type="WBParaSite" id="jg17073"/>
    </source>
</evidence>
<name>A0A915DAC2_9BILA</name>
<sequence length="226" mass="25364">MKVEILRQAIKLLEKKDKTAEAAHIESGLRTLSVDILISFAIVVMQENEFVEEEAEIRGMLAKLVKDEKEDKNTSGSTIENASFEVKLTEEQMAEALSSIGNTVNDLFKEPIFPELVKNQEVKEDEDIEPSAKKHRPDNAGPSNSSQSGRDDPKNMVEDDKKLDGDPNKIRRTTRYAEKREKREQAFENSIAGLMQMGFPEANAREVLTNCNGNLNAALDMLLLQN</sequence>